<organism evidence="1 2">
    <name type="scientific">Umbelopsis vinacea</name>
    <dbReference type="NCBI Taxonomy" id="44442"/>
    <lineage>
        <taxon>Eukaryota</taxon>
        <taxon>Fungi</taxon>
        <taxon>Fungi incertae sedis</taxon>
        <taxon>Mucoromycota</taxon>
        <taxon>Mucoromycotina</taxon>
        <taxon>Umbelopsidomycetes</taxon>
        <taxon>Umbelopsidales</taxon>
        <taxon>Umbelopsidaceae</taxon>
        <taxon>Umbelopsis</taxon>
    </lineage>
</organism>
<name>A0A8H7PPJ7_9FUNG</name>
<dbReference type="PANTHER" id="PTHR31389">
    <property type="entry name" value="LD39211P"/>
    <property type="match status" value="1"/>
</dbReference>
<accession>A0A8H7PPJ7</accession>
<dbReference type="OrthoDB" id="5954868at2759"/>
<evidence type="ECO:0000313" key="1">
    <source>
        <dbReference type="EMBL" id="KAG2177583.1"/>
    </source>
</evidence>
<keyword evidence="2" id="KW-1185">Reference proteome</keyword>
<gene>
    <name evidence="1" type="ORF">INT44_008095</name>
</gene>
<dbReference type="AlphaFoldDB" id="A0A8H7PPJ7"/>
<proteinExistence type="predicted"/>
<comment type="caution">
    <text evidence="1">The sequence shown here is derived from an EMBL/GenBank/DDBJ whole genome shotgun (WGS) entry which is preliminary data.</text>
</comment>
<dbReference type="Proteomes" id="UP000612746">
    <property type="component" value="Unassembled WGS sequence"/>
</dbReference>
<evidence type="ECO:0000313" key="2">
    <source>
        <dbReference type="Proteomes" id="UP000612746"/>
    </source>
</evidence>
<sequence length="379" mass="43690">MPPSENTEPNHTLLPVSTTFLHFGGLVKYLRVLRRTNQPKFRHDHEIALSFERICSPPSRCSLKSFLNPVQEPLQPIRRPANHKYPYTIVTAASGNHFCSLESFLYNLHDLRQAVPEEEFPRIVVYNIGFNRTHLPILDQLQEQGVIDENVIFDFDAYPSFWDVNVRAGEYGWKAGIVEEVRQKYGGVILWLDSGDEASADFLRTIPHYIRRHGFWSPRSSSNMGTWTHQGLFDYYNVKKSDYEDYINCNGAIVGFDANNATVVNNIMTPWYQCALDKDCIAPRGSSRHNHRQDQAALTFLAYRAGHQCFGPPSVWGVSTHKDGNCKIDLQERRDANKLFSLSSLDMPKWEKSDSNDLAEHPEWRYHSDEMYLEHIATH</sequence>
<protein>
    <submittedName>
        <fullName evidence="1">Uncharacterized protein</fullName>
    </submittedName>
</protein>
<dbReference type="EMBL" id="JAEPRA010000012">
    <property type="protein sequence ID" value="KAG2177583.1"/>
    <property type="molecule type" value="Genomic_DNA"/>
</dbReference>
<reference evidence="1" key="1">
    <citation type="submission" date="2020-12" db="EMBL/GenBank/DDBJ databases">
        <title>Metabolic potential, ecology and presence of endohyphal bacteria is reflected in genomic diversity of Mucoromycotina.</title>
        <authorList>
            <person name="Muszewska A."/>
            <person name="Okrasinska A."/>
            <person name="Steczkiewicz K."/>
            <person name="Drgas O."/>
            <person name="Orlowska M."/>
            <person name="Perlinska-Lenart U."/>
            <person name="Aleksandrzak-Piekarczyk T."/>
            <person name="Szatraj K."/>
            <person name="Zielenkiewicz U."/>
            <person name="Pilsyk S."/>
            <person name="Malc E."/>
            <person name="Mieczkowski P."/>
            <person name="Kruszewska J.S."/>
            <person name="Biernat P."/>
            <person name="Pawlowska J."/>
        </authorList>
    </citation>
    <scope>NUCLEOTIDE SEQUENCE</scope>
    <source>
        <strain evidence="1">WA0000051536</strain>
    </source>
</reference>
<dbReference type="PANTHER" id="PTHR31389:SF4">
    <property type="entry name" value="LD39211P"/>
    <property type="match status" value="1"/>
</dbReference>